<dbReference type="InterPro" id="IPR023299">
    <property type="entry name" value="ATPase_P-typ_cyto_dom_N"/>
</dbReference>
<dbReference type="SUPFAM" id="SSF56784">
    <property type="entry name" value="HAD-like"/>
    <property type="match status" value="1"/>
</dbReference>
<keyword evidence="2" id="KW-1185">Reference proteome</keyword>
<dbReference type="InterPro" id="IPR036412">
    <property type="entry name" value="HAD-like_sf"/>
</dbReference>
<dbReference type="EMBL" id="BMPQ01000067">
    <property type="protein sequence ID" value="GGL18376.1"/>
    <property type="molecule type" value="Genomic_DNA"/>
</dbReference>
<dbReference type="GO" id="GO:0000166">
    <property type="term" value="F:nucleotide binding"/>
    <property type="evidence" value="ECO:0007669"/>
    <property type="project" value="InterPro"/>
</dbReference>
<dbReference type="AlphaFoldDB" id="A0A917RQV0"/>
<organism evidence="1 2">
    <name type="scientific">Streptomyces flaveus</name>
    <dbReference type="NCBI Taxonomy" id="66370"/>
    <lineage>
        <taxon>Bacteria</taxon>
        <taxon>Bacillati</taxon>
        <taxon>Actinomycetota</taxon>
        <taxon>Actinomycetes</taxon>
        <taxon>Kitasatosporales</taxon>
        <taxon>Streptomycetaceae</taxon>
        <taxon>Streptomyces</taxon>
        <taxon>Streptomyces aurantiacus group</taxon>
    </lineage>
</organism>
<comment type="caution">
    <text evidence="1">The sequence shown here is derived from an EMBL/GenBank/DDBJ whole genome shotgun (WGS) entry which is preliminary data.</text>
</comment>
<dbReference type="Gene3D" id="3.40.1110.10">
    <property type="entry name" value="Calcium-transporting ATPase, cytoplasmic domain N"/>
    <property type="match status" value="1"/>
</dbReference>
<name>A0A917RQV0_9ACTN</name>
<evidence type="ECO:0000313" key="1">
    <source>
        <dbReference type="EMBL" id="GGL18376.1"/>
    </source>
</evidence>
<proteinExistence type="predicted"/>
<protein>
    <submittedName>
        <fullName evidence="1">Uncharacterized protein</fullName>
    </submittedName>
</protein>
<reference evidence="1" key="1">
    <citation type="journal article" date="2014" name="Int. J. Syst. Evol. Microbiol.">
        <title>Complete genome sequence of Corynebacterium casei LMG S-19264T (=DSM 44701T), isolated from a smear-ripened cheese.</title>
        <authorList>
            <consortium name="US DOE Joint Genome Institute (JGI-PGF)"/>
            <person name="Walter F."/>
            <person name="Albersmeier A."/>
            <person name="Kalinowski J."/>
            <person name="Ruckert C."/>
        </authorList>
    </citation>
    <scope>NUCLEOTIDE SEQUENCE</scope>
    <source>
        <strain evidence="1">JCM 3035</strain>
    </source>
</reference>
<dbReference type="InterPro" id="IPR023214">
    <property type="entry name" value="HAD_sf"/>
</dbReference>
<accession>A0A917RQV0</accession>
<dbReference type="Gene3D" id="3.40.50.1000">
    <property type="entry name" value="HAD superfamily/HAD-like"/>
    <property type="match status" value="1"/>
</dbReference>
<gene>
    <name evidence="1" type="ORF">GCM10010094_94280</name>
</gene>
<evidence type="ECO:0000313" key="2">
    <source>
        <dbReference type="Proteomes" id="UP000637788"/>
    </source>
</evidence>
<reference evidence="1" key="2">
    <citation type="submission" date="2020-09" db="EMBL/GenBank/DDBJ databases">
        <authorList>
            <person name="Sun Q."/>
            <person name="Ohkuma M."/>
        </authorList>
    </citation>
    <scope>NUCLEOTIDE SEQUENCE</scope>
    <source>
        <strain evidence="1">JCM 3035</strain>
    </source>
</reference>
<dbReference type="Proteomes" id="UP000637788">
    <property type="component" value="Unassembled WGS sequence"/>
</dbReference>
<sequence length="61" mass="6394">MLVRVDGVAEALIEVGDVVRPGSCRAVDRLWRLGVRPVLATGDREAPARAVAALPVSRSSG</sequence>